<evidence type="ECO:0000313" key="12">
    <source>
        <dbReference type="Proteomes" id="UP000092207"/>
    </source>
</evidence>
<comment type="similarity">
    <text evidence="7 10">Belongs to the fluoride channel Fluc/FEX (TC 1.A.43) family.</text>
</comment>
<feature type="binding site" evidence="10">
    <location>
        <position position="78"/>
    </location>
    <ligand>
        <name>Na(+)</name>
        <dbReference type="ChEBI" id="CHEBI:29101"/>
        <note>structural</note>
    </ligand>
</feature>
<comment type="subcellular location">
    <subcellularLocation>
        <location evidence="1 10">Cell membrane</location>
        <topology evidence="1 10">Multi-pass membrane protein</topology>
    </subcellularLocation>
</comment>
<evidence type="ECO:0000256" key="4">
    <source>
        <dbReference type="ARBA" id="ARBA00022989"/>
    </source>
</evidence>
<dbReference type="Proteomes" id="UP000092207">
    <property type="component" value="Unassembled WGS sequence"/>
</dbReference>
<reference evidence="11 12" key="1">
    <citation type="submission" date="2016-06" db="EMBL/GenBank/DDBJ databases">
        <authorList>
            <person name="Kjaerup R.B."/>
            <person name="Dalgaard T.S."/>
            <person name="Juul-Madsen H.R."/>
        </authorList>
    </citation>
    <scope>NUCLEOTIDE SEQUENCE [LARGE SCALE GENOMIC DNA]</scope>
    <source>
        <strain evidence="11 12">E2838</strain>
    </source>
</reference>
<feature type="transmembrane region" description="Helical" evidence="10">
    <location>
        <begin position="41"/>
        <end position="62"/>
    </location>
</feature>
<evidence type="ECO:0000256" key="3">
    <source>
        <dbReference type="ARBA" id="ARBA00022692"/>
    </source>
</evidence>
<dbReference type="EMBL" id="LZJY01000232">
    <property type="protein sequence ID" value="OBI01708.1"/>
    <property type="molecule type" value="Genomic_DNA"/>
</dbReference>
<dbReference type="GO" id="GO:0005886">
    <property type="term" value="C:plasma membrane"/>
    <property type="evidence" value="ECO:0007669"/>
    <property type="project" value="UniProtKB-SubCell"/>
</dbReference>
<dbReference type="PANTHER" id="PTHR28259">
    <property type="entry name" value="FLUORIDE EXPORT PROTEIN 1-RELATED"/>
    <property type="match status" value="1"/>
</dbReference>
<protein>
    <recommendedName>
        <fullName evidence="10">Fluoride-specific ion channel FluC</fullName>
    </recommendedName>
</protein>
<dbReference type="InterPro" id="IPR003691">
    <property type="entry name" value="FluC"/>
</dbReference>
<evidence type="ECO:0000256" key="7">
    <source>
        <dbReference type="ARBA" id="ARBA00035120"/>
    </source>
</evidence>
<feature type="transmembrane region" description="Helical" evidence="10">
    <location>
        <begin position="6"/>
        <end position="29"/>
    </location>
</feature>
<evidence type="ECO:0000256" key="10">
    <source>
        <dbReference type="HAMAP-Rule" id="MF_00454"/>
    </source>
</evidence>
<dbReference type="HAMAP" id="MF_00454">
    <property type="entry name" value="FluC"/>
    <property type="match status" value="1"/>
</dbReference>
<gene>
    <name evidence="10" type="primary">fluC</name>
    <name evidence="10" type="synonym">crcB</name>
    <name evidence="11" type="ORF">A5679_18760</name>
</gene>
<dbReference type="RefSeq" id="WP_067306608.1">
    <property type="nucleotide sequence ID" value="NZ_LZJY01000232.1"/>
</dbReference>
<feature type="transmembrane region" description="Helical" evidence="10">
    <location>
        <begin position="100"/>
        <end position="120"/>
    </location>
</feature>
<feature type="binding site" evidence="10">
    <location>
        <position position="81"/>
    </location>
    <ligand>
        <name>Na(+)</name>
        <dbReference type="ChEBI" id="CHEBI:29101"/>
        <note>structural</note>
    </ligand>
</feature>
<dbReference type="GO" id="GO:0046872">
    <property type="term" value="F:metal ion binding"/>
    <property type="evidence" value="ECO:0007669"/>
    <property type="project" value="UniProtKB-KW"/>
</dbReference>
<keyword evidence="2 10" id="KW-1003">Cell membrane</keyword>
<dbReference type="PANTHER" id="PTHR28259:SF1">
    <property type="entry name" value="FLUORIDE EXPORT PROTEIN 1-RELATED"/>
    <property type="match status" value="1"/>
</dbReference>
<keyword evidence="10" id="KW-0479">Metal-binding</keyword>
<evidence type="ECO:0000256" key="8">
    <source>
        <dbReference type="ARBA" id="ARBA00035585"/>
    </source>
</evidence>
<evidence type="ECO:0000256" key="5">
    <source>
        <dbReference type="ARBA" id="ARBA00023136"/>
    </source>
</evidence>
<proteinExistence type="inferred from homology"/>
<dbReference type="AlphaFoldDB" id="A0A1A2VM84"/>
<dbReference type="GO" id="GO:0062054">
    <property type="term" value="F:fluoride channel activity"/>
    <property type="evidence" value="ECO:0007669"/>
    <property type="project" value="UniProtKB-UniRule"/>
</dbReference>
<comment type="catalytic activity">
    <reaction evidence="8">
        <text>fluoride(in) = fluoride(out)</text>
        <dbReference type="Rhea" id="RHEA:76159"/>
        <dbReference type="ChEBI" id="CHEBI:17051"/>
    </reaction>
    <physiologicalReaction direction="left-to-right" evidence="8">
        <dbReference type="Rhea" id="RHEA:76160"/>
    </physiologicalReaction>
</comment>
<comment type="activity regulation">
    <text evidence="10">Na(+) is not transported, but it plays an essential structural role and its presence is essential for fluoride channel function.</text>
</comment>
<keyword evidence="10" id="KW-0915">Sodium</keyword>
<accession>A0A1A2VM84</accession>
<keyword evidence="4 10" id="KW-1133">Transmembrane helix</keyword>
<keyword evidence="3 10" id="KW-0812">Transmembrane</keyword>
<comment type="function">
    <text evidence="9 10">Fluoride-specific ion channel. Important for reducing fluoride concentration in the cell, thus reducing its toxicity.</text>
</comment>
<dbReference type="Pfam" id="PF02537">
    <property type="entry name" value="CRCB"/>
    <property type="match status" value="1"/>
</dbReference>
<comment type="caution">
    <text evidence="11">The sequence shown here is derived from an EMBL/GenBank/DDBJ whole genome shotgun (WGS) entry which is preliminary data.</text>
</comment>
<evidence type="ECO:0000256" key="1">
    <source>
        <dbReference type="ARBA" id="ARBA00004651"/>
    </source>
</evidence>
<evidence type="ECO:0000256" key="2">
    <source>
        <dbReference type="ARBA" id="ARBA00022475"/>
    </source>
</evidence>
<dbReference type="NCBIfam" id="NF010824">
    <property type="entry name" value="PRK14228.1"/>
    <property type="match status" value="1"/>
</dbReference>
<keyword evidence="10" id="KW-0406">Ion transport</keyword>
<feature type="transmembrane region" description="Helical" evidence="10">
    <location>
        <begin position="68"/>
        <end position="88"/>
    </location>
</feature>
<evidence type="ECO:0000256" key="6">
    <source>
        <dbReference type="ARBA" id="ARBA00023303"/>
    </source>
</evidence>
<evidence type="ECO:0000313" key="11">
    <source>
        <dbReference type="EMBL" id="OBI01708.1"/>
    </source>
</evidence>
<keyword evidence="6 10" id="KW-0407">Ion channel</keyword>
<keyword evidence="5 10" id="KW-0472">Membrane</keyword>
<name>A0A1A2VM84_MYCSC</name>
<dbReference type="GO" id="GO:0140114">
    <property type="term" value="P:cellular detoxification of fluoride"/>
    <property type="evidence" value="ECO:0007669"/>
    <property type="project" value="UniProtKB-UniRule"/>
</dbReference>
<keyword evidence="10" id="KW-0813">Transport</keyword>
<organism evidence="11 12">
    <name type="scientific">Mycobacterium scrofulaceum</name>
    <dbReference type="NCBI Taxonomy" id="1783"/>
    <lineage>
        <taxon>Bacteria</taxon>
        <taxon>Bacillati</taxon>
        <taxon>Actinomycetota</taxon>
        <taxon>Actinomycetes</taxon>
        <taxon>Mycobacteriales</taxon>
        <taxon>Mycobacteriaceae</taxon>
        <taxon>Mycobacterium</taxon>
    </lineage>
</organism>
<sequence length="127" mass="13076">MTAGAVTTVALWVGVGLIGGVGSVLRFVVDRAVARRVARSFPFGTLAVNVSGAALLGFLGGLVLGREAALLAGTAFVGAYTTFSTWMLETQRLGEERQLRAAIANIVVSVAVGEAAAFLAQRIAEQL</sequence>
<evidence type="ECO:0000256" key="9">
    <source>
        <dbReference type="ARBA" id="ARBA00049940"/>
    </source>
</evidence>